<gene>
    <name evidence="2" type="ORF">SO694_00145064</name>
</gene>
<feature type="compositionally biased region" description="Low complexity" evidence="1">
    <location>
        <begin position="98"/>
        <end position="114"/>
    </location>
</feature>
<feature type="region of interest" description="Disordered" evidence="1">
    <location>
        <begin position="230"/>
        <end position="270"/>
    </location>
</feature>
<evidence type="ECO:0000313" key="3">
    <source>
        <dbReference type="Proteomes" id="UP001363151"/>
    </source>
</evidence>
<feature type="region of interest" description="Disordered" evidence="1">
    <location>
        <begin position="441"/>
        <end position="460"/>
    </location>
</feature>
<name>A0ABR1FPP4_AURAN</name>
<evidence type="ECO:0000313" key="2">
    <source>
        <dbReference type="EMBL" id="KAK7235199.1"/>
    </source>
</evidence>
<proteinExistence type="predicted"/>
<organism evidence="2 3">
    <name type="scientific">Aureococcus anophagefferens</name>
    <name type="common">Harmful bloom alga</name>
    <dbReference type="NCBI Taxonomy" id="44056"/>
    <lineage>
        <taxon>Eukaryota</taxon>
        <taxon>Sar</taxon>
        <taxon>Stramenopiles</taxon>
        <taxon>Ochrophyta</taxon>
        <taxon>Pelagophyceae</taxon>
        <taxon>Pelagomonadales</taxon>
        <taxon>Pelagomonadaceae</taxon>
        <taxon>Aureococcus</taxon>
    </lineage>
</organism>
<feature type="region of interest" description="Disordered" evidence="1">
    <location>
        <begin position="301"/>
        <end position="343"/>
    </location>
</feature>
<keyword evidence="3" id="KW-1185">Reference proteome</keyword>
<feature type="region of interest" description="Disordered" evidence="1">
    <location>
        <begin position="57"/>
        <end position="194"/>
    </location>
</feature>
<feature type="compositionally biased region" description="Low complexity" evidence="1">
    <location>
        <begin position="152"/>
        <end position="170"/>
    </location>
</feature>
<reference evidence="2 3" key="1">
    <citation type="submission" date="2024-03" db="EMBL/GenBank/DDBJ databases">
        <title>Aureococcus anophagefferens CCMP1851 and Kratosvirus quantuckense: Draft genome of a second virus-susceptible host strain in the model system.</title>
        <authorList>
            <person name="Chase E."/>
            <person name="Truchon A.R."/>
            <person name="Schepens W."/>
            <person name="Wilhelm S.W."/>
        </authorList>
    </citation>
    <scope>NUCLEOTIDE SEQUENCE [LARGE SCALE GENOMIC DNA]</scope>
    <source>
        <strain evidence="2 3">CCMP1851</strain>
    </source>
</reference>
<dbReference type="EMBL" id="JBBJCI010000295">
    <property type="protein sequence ID" value="KAK7235199.1"/>
    <property type="molecule type" value="Genomic_DNA"/>
</dbReference>
<evidence type="ECO:0000256" key="1">
    <source>
        <dbReference type="SAM" id="MobiDB-lite"/>
    </source>
</evidence>
<comment type="caution">
    <text evidence="2">The sequence shown here is derived from an EMBL/GenBank/DDBJ whole genome shotgun (WGS) entry which is preliminary data.</text>
</comment>
<dbReference type="Proteomes" id="UP001363151">
    <property type="component" value="Unassembled WGS sequence"/>
</dbReference>
<feature type="compositionally biased region" description="Polar residues" evidence="1">
    <location>
        <begin position="181"/>
        <end position="194"/>
    </location>
</feature>
<feature type="region of interest" description="Disordered" evidence="1">
    <location>
        <begin position="511"/>
        <end position="537"/>
    </location>
</feature>
<feature type="compositionally biased region" description="Polar residues" evidence="1">
    <location>
        <begin position="306"/>
        <end position="315"/>
    </location>
</feature>
<feature type="compositionally biased region" description="Basic and acidic residues" evidence="1">
    <location>
        <begin position="116"/>
        <end position="151"/>
    </location>
</feature>
<accession>A0ABR1FPP4</accession>
<sequence>MDWLRKDDDEASEIHMWPLRRAAPCACPQDAASRQDSASLASGSLAESGSFAVDAARPATPDAAPSWERGTATPSGRRPTTAPCSTRWARARWRRSRGTGATSSRGTTPGTSRRALQKENLETAEGKGRRDAVRTDWGKVVDMRDHYEQPRRGATATTRARSTRATAASSLDGDGRRHAPTTRQLTLSPSNADTSAKRSALEAFSVSAAEGALTCRARWAVALADGLLDGANAPGDATARRRRDAPRLGRRRRRGLRGRGRGRDLGLGARAAAGRAARRLEASTLLLERSSLPGTEATLFVDRPSTLRSGSGSPTLGSSRDDLSSGSPDEALASPEASQPPLDASPFAAVAEDRASRVAELQRGPARQRWILADDAAAGLGAGDAFVVVGADADAWLLAGGHWVPRAGEGRCMEWHERAPGDDLVEESLFLDRSVVTVASAHDGGAPAPAPPGPGAPRVGRARRSLAGLSELRSLAEDHFDDLESHFDDLGSVASREHRPVRDDWAIFDRSAAVATESRERDRAPPPSPRRRRSPSP</sequence>
<feature type="compositionally biased region" description="Basic residues" evidence="1">
    <location>
        <begin position="240"/>
        <end position="260"/>
    </location>
</feature>
<protein>
    <submittedName>
        <fullName evidence="2">Uncharacterized protein</fullName>
    </submittedName>
</protein>